<comment type="caution">
    <text evidence="4">The sequence shown here is derived from an EMBL/GenBank/DDBJ whole genome shotgun (WGS) entry which is preliminary data.</text>
</comment>
<feature type="region of interest" description="Disordered" evidence="2">
    <location>
        <begin position="751"/>
        <end position="786"/>
    </location>
</feature>
<evidence type="ECO:0000313" key="5">
    <source>
        <dbReference type="Proteomes" id="UP001492380"/>
    </source>
</evidence>
<accession>A0ABR1YUM4</accession>
<evidence type="ECO:0000256" key="3">
    <source>
        <dbReference type="SAM" id="Phobius"/>
    </source>
</evidence>
<name>A0ABR1YUM4_9PEZI</name>
<keyword evidence="3" id="KW-1133">Transmembrane helix</keyword>
<protein>
    <submittedName>
        <fullName evidence="4">Uncharacterized protein</fullName>
    </submittedName>
</protein>
<evidence type="ECO:0000256" key="2">
    <source>
        <dbReference type="SAM" id="MobiDB-lite"/>
    </source>
</evidence>
<evidence type="ECO:0000313" key="4">
    <source>
        <dbReference type="EMBL" id="KAK8239905.1"/>
    </source>
</evidence>
<keyword evidence="5" id="KW-1185">Reference proteome</keyword>
<organism evidence="4 5">
    <name type="scientific">Phyllosticta capitalensis</name>
    <dbReference type="NCBI Taxonomy" id="121624"/>
    <lineage>
        <taxon>Eukaryota</taxon>
        <taxon>Fungi</taxon>
        <taxon>Dikarya</taxon>
        <taxon>Ascomycota</taxon>
        <taxon>Pezizomycotina</taxon>
        <taxon>Dothideomycetes</taxon>
        <taxon>Dothideomycetes incertae sedis</taxon>
        <taxon>Botryosphaeriales</taxon>
        <taxon>Phyllostictaceae</taxon>
        <taxon>Phyllosticta</taxon>
    </lineage>
</organism>
<dbReference type="Proteomes" id="UP001492380">
    <property type="component" value="Unassembled WGS sequence"/>
</dbReference>
<keyword evidence="3" id="KW-0472">Membrane</keyword>
<feature type="region of interest" description="Disordered" evidence="2">
    <location>
        <begin position="815"/>
        <end position="847"/>
    </location>
</feature>
<feature type="region of interest" description="Disordered" evidence="2">
    <location>
        <begin position="157"/>
        <end position="185"/>
    </location>
</feature>
<proteinExistence type="predicted"/>
<feature type="compositionally biased region" description="Low complexity" evidence="2">
    <location>
        <begin position="765"/>
        <end position="785"/>
    </location>
</feature>
<sequence length="847" mass="96119">MRTSWPRTLRAKCTCRGTQCRSYSIGLARRMAASPAGRRALLFPTSTLLYSFMFGWGMLEDGHVKQQRREQWNQAIDQAKAELEEQKKAIDQKMGNLGADEKERLLKILDENAESNDDEEGVDAPQLGPPRPTLCNEMIIKWTQEKAKVRDILEKSAGEHAASADAEPAVGSQDSEQEAWEKAATDRWMSEQELELWKDSTMYTMLSRNKSTVPHNTGGDLDLENVPPQSIYASDELKRKGLKSRWTRRKIQATNLAMAKLVLRLIKEGVRKGDKGVHRTVEEKIRRLRNIPVHFHQIFYPNLTQLGRMELLITFHWYDTIWPPRERQDEIPRFPPVFHNKYPYYSQDPTGEFHLECYRMNHHIFNCFEQAFSGEISLQTLIMNICDSLLTSSAPPNVTTCNALILGFTRLEQPTLVDFVIQAFEETYIRFDEITCCAILNHYMRTERANHFSNLINMMTGAVQVVQRRYLFLAHPLLHQNWSNEKVVRKTHNRVVPHPTQPGKLVQKVFPTPKVFSRIIVGNLKFYGLADTIELCTHLTQDGWAFDIAGLTYFLAATAAEADWAAGVMVWQQIQDLRASAPTAPISARGATSPFDAAGKPIRTSPTPLAPLDIEAYAHMLVLCDKCARPDVAAHVVAEAFATSGHRPIPIRRLATRLAKGGRDAMLMKSLRVDDHRLRADMGQQLAADWRAWRDVHTEGREAEAEQREEEAWLRRHAERVRRHGVARWWDEEGEGLEETSTHVVQEHNQLQEQDHHHHHHHLDTTAATKADSSSTPPSSAEAESEAIKAWEAEAWMSTKSRRLLYQNVRKVWSPQWEQEPEQPDGAAGTSSSGDGVGSAKGGGRGG</sequence>
<feature type="compositionally biased region" description="Gly residues" evidence="2">
    <location>
        <begin position="835"/>
        <end position="847"/>
    </location>
</feature>
<dbReference type="Gene3D" id="1.25.40.10">
    <property type="entry name" value="Tetratricopeptide repeat domain"/>
    <property type="match status" value="1"/>
</dbReference>
<feature type="coiled-coil region" evidence="1">
    <location>
        <begin position="69"/>
        <end position="119"/>
    </location>
</feature>
<dbReference type="EMBL" id="JBBWRZ010000003">
    <property type="protein sequence ID" value="KAK8239905.1"/>
    <property type="molecule type" value="Genomic_DNA"/>
</dbReference>
<keyword evidence="3" id="KW-0812">Transmembrane</keyword>
<keyword evidence="1" id="KW-0175">Coiled coil</keyword>
<reference evidence="4 5" key="1">
    <citation type="submission" date="2024-04" db="EMBL/GenBank/DDBJ databases">
        <title>Phyllosticta paracitricarpa is synonymous to the EU quarantine fungus P. citricarpa based on phylogenomic analyses.</title>
        <authorList>
            <consortium name="Lawrence Berkeley National Laboratory"/>
            <person name="Van Ingen-Buijs V.A."/>
            <person name="Van Westerhoven A.C."/>
            <person name="Haridas S."/>
            <person name="Skiadas P."/>
            <person name="Martin F."/>
            <person name="Groenewald J.Z."/>
            <person name="Crous P.W."/>
            <person name="Seidl M.F."/>
        </authorList>
    </citation>
    <scope>NUCLEOTIDE SEQUENCE [LARGE SCALE GENOMIC DNA]</scope>
    <source>
        <strain evidence="4 5">CBS 123374</strain>
    </source>
</reference>
<feature type="transmembrane region" description="Helical" evidence="3">
    <location>
        <begin position="40"/>
        <end position="59"/>
    </location>
</feature>
<gene>
    <name evidence="4" type="ORF">HDK90DRAFT_167141</name>
</gene>
<evidence type="ECO:0000256" key="1">
    <source>
        <dbReference type="SAM" id="Coils"/>
    </source>
</evidence>
<dbReference type="InterPro" id="IPR011990">
    <property type="entry name" value="TPR-like_helical_dom_sf"/>
</dbReference>